<proteinExistence type="predicted"/>
<gene>
    <name evidence="6" type="ORF">VB738_02745</name>
</gene>
<name>A0ABU5RR15_9CYAN</name>
<reference evidence="6 7" key="1">
    <citation type="submission" date="2023-12" db="EMBL/GenBank/DDBJ databases">
        <title>Baltic Sea Cyanobacteria.</title>
        <authorList>
            <person name="Delbaje E."/>
            <person name="Fewer D.P."/>
            <person name="Shishido T.K."/>
        </authorList>
    </citation>
    <scope>NUCLEOTIDE SEQUENCE [LARGE SCALE GENOMIC DNA]</scope>
    <source>
        <strain evidence="6 7">UHCC 0139</strain>
    </source>
</reference>
<dbReference type="EMBL" id="JAYGHX010000001">
    <property type="protein sequence ID" value="MEA5390172.1"/>
    <property type="molecule type" value="Genomic_DNA"/>
</dbReference>
<evidence type="ECO:0000313" key="6">
    <source>
        <dbReference type="EMBL" id="MEA5390172.1"/>
    </source>
</evidence>
<keyword evidence="4" id="KW-0812">Transmembrane</keyword>
<keyword evidence="1" id="KW-0479">Metal-binding</keyword>
<comment type="caution">
    <text evidence="6">The sequence shown here is derived from an EMBL/GenBank/DDBJ whole genome shotgun (WGS) entry which is preliminary data.</text>
</comment>
<dbReference type="PANTHER" id="PTHR42827:SF1">
    <property type="entry name" value="IRON-SULFUR CLUSTER-BINDING PROTEIN"/>
    <property type="match status" value="1"/>
</dbReference>
<dbReference type="Proteomes" id="UP001304461">
    <property type="component" value="Unassembled WGS sequence"/>
</dbReference>
<evidence type="ECO:0000256" key="1">
    <source>
        <dbReference type="ARBA" id="ARBA00022723"/>
    </source>
</evidence>
<sequence>MAMHKFVPPTGPGDVLADRRRLWILGASRLAFSIAVAIATHTVFPLLRWMQQRRIHRGDVIWLEDMPGPPQSQRFDHLAFVPADITPNPGPVRKRARFMKVEYPAAAYPFAFRQPPISGNAINGLGEERPRRPDHVFFGDSYRRAWGKLDWYFQVMEPTAIHRLIVRMFWQDRARVGPVAPGVTTLGTPEEASAHIKALATRIGAGLVGITRLRPEFCYHDSNPDFAYAIAVAVPMDREEMLHTPSERSNQQIMRTYLDVNRVAIRLAHAIRALGYPAQASTNLAPGSSTEVLHVPIAIAAGLGQLGKHGSMITPEFGSNVRLATVLTDLPLAVDQPRDIGVDDLCAHCRICETNCPPHALFPEKQLVRGQRRWYVNFDKCVPYFAETRGCGICIEVCPWSTPGKGQELMRTLLERRQGPGGAART</sequence>
<evidence type="ECO:0000259" key="5">
    <source>
        <dbReference type="PROSITE" id="PS51379"/>
    </source>
</evidence>
<feature type="domain" description="4Fe-4S ferredoxin-type" evidence="5">
    <location>
        <begin position="338"/>
        <end position="366"/>
    </location>
</feature>
<evidence type="ECO:0000256" key="2">
    <source>
        <dbReference type="ARBA" id="ARBA00023004"/>
    </source>
</evidence>
<organism evidence="6 7">
    <name type="scientific">Cyanobium gracile UHCC 0139</name>
    <dbReference type="NCBI Taxonomy" id="3110308"/>
    <lineage>
        <taxon>Bacteria</taxon>
        <taxon>Bacillati</taxon>
        <taxon>Cyanobacteriota</taxon>
        <taxon>Cyanophyceae</taxon>
        <taxon>Synechococcales</taxon>
        <taxon>Prochlorococcaceae</taxon>
        <taxon>Cyanobium</taxon>
    </lineage>
</organism>
<feature type="transmembrane region" description="Helical" evidence="4">
    <location>
        <begin position="22"/>
        <end position="47"/>
    </location>
</feature>
<protein>
    <submittedName>
        <fullName evidence="6">Reductive dehalogenase domain-containing protein</fullName>
    </submittedName>
</protein>
<evidence type="ECO:0000256" key="3">
    <source>
        <dbReference type="ARBA" id="ARBA00023014"/>
    </source>
</evidence>
<dbReference type="PANTHER" id="PTHR42827">
    <property type="entry name" value="IRON-SULFUR CLUSTER-BINDING PROTEIN-RELATED"/>
    <property type="match status" value="1"/>
</dbReference>
<keyword evidence="2" id="KW-0408">Iron</keyword>
<keyword evidence="3" id="KW-0411">Iron-sulfur</keyword>
<evidence type="ECO:0000313" key="7">
    <source>
        <dbReference type="Proteomes" id="UP001304461"/>
    </source>
</evidence>
<evidence type="ECO:0000256" key="4">
    <source>
        <dbReference type="SAM" id="Phobius"/>
    </source>
</evidence>
<keyword evidence="7" id="KW-1185">Reference proteome</keyword>
<dbReference type="Gene3D" id="3.30.70.20">
    <property type="match status" value="1"/>
</dbReference>
<dbReference type="RefSeq" id="WP_323304276.1">
    <property type="nucleotide sequence ID" value="NZ_JAYGHX010000001.1"/>
</dbReference>
<keyword evidence="4" id="KW-0472">Membrane</keyword>
<dbReference type="PROSITE" id="PS51379">
    <property type="entry name" value="4FE4S_FER_2"/>
    <property type="match status" value="1"/>
</dbReference>
<dbReference type="SUPFAM" id="SSF54862">
    <property type="entry name" value="4Fe-4S ferredoxins"/>
    <property type="match status" value="1"/>
</dbReference>
<keyword evidence="4" id="KW-1133">Transmembrane helix</keyword>
<accession>A0ABU5RR15</accession>
<dbReference type="Pfam" id="PF12838">
    <property type="entry name" value="Fer4_7"/>
    <property type="match status" value="1"/>
</dbReference>
<dbReference type="InterPro" id="IPR017900">
    <property type="entry name" value="4Fe4S_Fe_S_CS"/>
</dbReference>
<dbReference type="PROSITE" id="PS00198">
    <property type="entry name" value="4FE4S_FER_1"/>
    <property type="match status" value="1"/>
</dbReference>
<dbReference type="InterPro" id="IPR017896">
    <property type="entry name" value="4Fe4S_Fe-S-bd"/>
</dbReference>